<dbReference type="InterPro" id="IPR027417">
    <property type="entry name" value="P-loop_NTPase"/>
</dbReference>
<feature type="domain" description="ATPase AAA-type core" evidence="1">
    <location>
        <begin position="51"/>
        <end position="361"/>
    </location>
</feature>
<evidence type="ECO:0000259" key="1">
    <source>
        <dbReference type="Pfam" id="PF13304"/>
    </source>
</evidence>
<dbReference type="Gene3D" id="3.40.50.300">
    <property type="entry name" value="P-loop containing nucleotide triphosphate hydrolases"/>
    <property type="match status" value="1"/>
</dbReference>
<dbReference type="RefSeq" id="WP_084049296.1">
    <property type="nucleotide sequence ID" value="NZ_FWWU01000009.1"/>
</dbReference>
<sequence length="432" mass="49468">MVIQFSVRNFRSIRGLATLDFVASKIKSRDPRIDVNNVVDLGKIKILKSIAIYGANASGKSNIFKALEFMGKLITFDSTRSQIGDPIKVEPFMLDETGRKETSLFELIFIIDDIKYRYGFEVNDKEVMEEWLYWTPKNHERKIFYRDSGSISHGTDFYDANQIKRFVRNNALFLPIAAQFNAEIPKNVLQFFRRLFFLRGSDKAIRGLSVRFLEQGMMKDEIQDVLRAADLHIEDFALGEKWNDVDEEEGDEEETSVKQFRMASNRKIITIHHKYNDEGEVVGTESFDLEKNESSGTQKIFALSGLLIAALKSGGILFVDEVDSQLHPLITKSLIKMFNSQERNPNGAQLVFITHDTSLLDSKILRRDQIWFAEKDKIGSTEIYSLADYEGDGKKIRNDASFEKDYISGRYGAIPYLGAFDFNTTKKAIKND</sequence>
<gene>
    <name evidence="2" type="ORF">SAMN00790413_01925</name>
</gene>
<dbReference type="InterPro" id="IPR003959">
    <property type="entry name" value="ATPase_AAA_core"/>
</dbReference>
<dbReference type="SUPFAM" id="SSF52540">
    <property type="entry name" value="P-loop containing nucleoside triphosphate hydrolases"/>
    <property type="match status" value="1"/>
</dbReference>
<reference evidence="2 3" key="1">
    <citation type="submission" date="2017-04" db="EMBL/GenBank/DDBJ databases">
        <authorList>
            <person name="Afonso C.L."/>
            <person name="Miller P.J."/>
            <person name="Scott M.A."/>
            <person name="Spackman E."/>
            <person name="Goraichik I."/>
            <person name="Dimitrov K.M."/>
            <person name="Suarez D.L."/>
            <person name="Swayne D.E."/>
        </authorList>
    </citation>
    <scope>NUCLEOTIDE SEQUENCE [LARGE SCALE GENOMIC DNA]</scope>
    <source>
        <strain evidence="2 3">KR-140</strain>
    </source>
</reference>
<dbReference type="PANTHER" id="PTHR40396:SF1">
    <property type="entry name" value="ATPASE AAA-TYPE CORE DOMAIN-CONTAINING PROTEIN"/>
    <property type="match status" value="1"/>
</dbReference>
<proteinExistence type="predicted"/>
<organism evidence="2 3">
    <name type="scientific">Deinococcus hopiensis KR-140</name>
    <dbReference type="NCBI Taxonomy" id="695939"/>
    <lineage>
        <taxon>Bacteria</taxon>
        <taxon>Thermotogati</taxon>
        <taxon>Deinococcota</taxon>
        <taxon>Deinococci</taxon>
        <taxon>Deinococcales</taxon>
        <taxon>Deinococcaceae</taxon>
        <taxon>Deinococcus</taxon>
    </lineage>
</organism>
<dbReference type="GO" id="GO:0005524">
    <property type="term" value="F:ATP binding"/>
    <property type="evidence" value="ECO:0007669"/>
    <property type="project" value="InterPro"/>
</dbReference>
<evidence type="ECO:0000313" key="3">
    <source>
        <dbReference type="Proteomes" id="UP000192582"/>
    </source>
</evidence>
<evidence type="ECO:0000313" key="2">
    <source>
        <dbReference type="EMBL" id="SMB93304.1"/>
    </source>
</evidence>
<protein>
    <recommendedName>
        <fullName evidence="1">ATPase AAA-type core domain-containing protein</fullName>
    </recommendedName>
</protein>
<dbReference type="AlphaFoldDB" id="A0A1W1VK40"/>
<keyword evidence="3" id="KW-1185">Reference proteome</keyword>
<dbReference type="GO" id="GO:0016887">
    <property type="term" value="F:ATP hydrolysis activity"/>
    <property type="evidence" value="ECO:0007669"/>
    <property type="project" value="InterPro"/>
</dbReference>
<accession>A0A1W1VK40</accession>
<dbReference type="PANTHER" id="PTHR40396">
    <property type="entry name" value="ATPASE-LIKE PROTEIN"/>
    <property type="match status" value="1"/>
</dbReference>
<dbReference type="STRING" id="695939.SAMN00790413_01925"/>
<dbReference type="Proteomes" id="UP000192582">
    <property type="component" value="Unassembled WGS sequence"/>
</dbReference>
<dbReference type="Pfam" id="PF13304">
    <property type="entry name" value="AAA_21"/>
    <property type="match status" value="1"/>
</dbReference>
<name>A0A1W1VK40_9DEIO</name>
<dbReference type="EMBL" id="FWWU01000009">
    <property type="protein sequence ID" value="SMB93304.1"/>
    <property type="molecule type" value="Genomic_DNA"/>
</dbReference>